<proteinExistence type="predicted"/>
<sequence length="152" mass="16860">MFFTRKTVATPAMTPDRLAEALDGLPEVFVLDDAGNYHYRDDVGIAVQLGYNDDSTLLEAHFMGVPVVQELMPRALDMVNQWNLAARPVRAYLGRVSEELPFQAPHLRAILTTGVGVTDGQLVSWLRRCDEGIGAFNDHLRQFFSQVGTPGN</sequence>
<accession>A0A2C6YFR6</accession>
<name>A0A2C6YFR6_9ACTN</name>
<organism evidence="1">
    <name type="scientific">Propionibacterium freudenreichii</name>
    <dbReference type="NCBI Taxonomy" id="1744"/>
    <lineage>
        <taxon>Bacteria</taxon>
        <taxon>Bacillati</taxon>
        <taxon>Actinomycetota</taxon>
        <taxon>Actinomycetes</taxon>
        <taxon>Propionibacteriales</taxon>
        <taxon>Propionibacteriaceae</taxon>
        <taxon>Propionibacterium</taxon>
    </lineage>
</organism>
<dbReference type="AlphaFoldDB" id="A0A2C6YFR6"/>
<reference evidence="1" key="1">
    <citation type="submission" date="2016-05" db="EMBL/GenBank/DDBJ databases">
        <authorList>
            <person name="Lavstsen T."/>
            <person name="Jespersen J.S."/>
        </authorList>
    </citation>
    <scope>NUCLEOTIDE SEQUENCE</scope>
    <source>
        <strain evidence="1">PFRJS10</strain>
    </source>
</reference>
<dbReference type="InterPro" id="IPR019660">
    <property type="entry name" value="Put_sensory_transdc_reg_YbjN"/>
</dbReference>
<dbReference type="EMBL" id="LT576035">
    <property type="protein sequence ID" value="SBN37689.1"/>
    <property type="molecule type" value="Genomic_DNA"/>
</dbReference>
<dbReference type="RefSeq" id="WP_081233781.1">
    <property type="nucleotide sequence ID" value="NZ_JBJDUN010000024.1"/>
</dbReference>
<evidence type="ECO:0008006" key="2">
    <source>
        <dbReference type="Google" id="ProtNLM"/>
    </source>
</evidence>
<protein>
    <recommendedName>
        <fullName evidence="2">YbjN domain-containing protein</fullName>
    </recommendedName>
</protein>
<dbReference type="Pfam" id="PF10722">
    <property type="entry name" value="YbjN"/>
    <property type="match status" value="1"/>
</dbReference>
<evidence type="ECO:0000313" key="1">
    <source>
        <dbReference type="EMBL" id="SBN37689.1"/>
    </source>
</evidence>
<gene>
    <name evidence="1" type="ORF">PFR_JS10_46</name>
</gene>